<evidence type="ECO:0000256" key="8">
    <source>
        <dbReference type="RuleBase" id="RU000682"/>
    </source>
</evidence>
<evidence type="ECO:0000256" key="7">
    <source>
        <dbReference type="PROSITE-ProRule" id="PRU00108"/>
    </source>
</evidence>
<feature type="domain" description="Homeobox" evidence="10">
    <location>
        <begin position="224"/>
        <end position="284"/>
    </location>
</feature>
<dbReference type="InterPro" id="IPR020479">
    <property type="entry name" value="HD_metazoa"/>
</dbReference>
<keyword evidence="3" id="KW-0217">Developmental protein</keyword>
<evidence type="ECO:0000256" key="6">
    <source>
        <dbReference type="ARBA" id="ARBA00023242"/>
    </source>
</evidence>
<dbReference type="GO" id="GO:0000981">
    <property type="term" value="F:DNA-binding transcription factor activity, RNA polymerase II-specific"/>
    <property type="evidence" value="ECO:0007669"/>
    <property type="project" value="InterPro"/>
</dbReference>
<dbReference type="InterPro" id="IPR017970">
    <property type="entry name" value="Homeobox_CS"/>
</dbReference>
<evidence type="ECO:0000313" key="11">
    <source>
        <dbReference type="EMBL" id="ALB00309.1"/>
    </source>
</evidence>
<dbReference type="PROSITE" id="PS00032">
    <property type="entry name" value="ANTENNAPEDIA"/>
    <property type="match status" value="1"/>
</dbReference>
<evidence type="ECO:0000259" key="10">
    <source>
        <dbReference type="PROSITE" id="PS50071"/>
    </source>
</evidence>
<dbReference type="EMBL" id="KT211418">
    <property type="protein sequence ID" value="ALB00309.1"/>
    <property type="molecule type" value="Genomic_DNA"/>
</dbReference>
<feature type="DNA-binding region" description="Homeobox" evidence="7">
    <location>
        <begin position="226"/>
        <end position="285"/>
    </location>
</feature>
<evidence type="ECO:0000256" key="9">
    <source>
        <dbReference type="SAM" id="MobiDB-lite"/>
    </source>
</evidence>
<keyword evidence="5 7" id="KW-0371">Homeobox</keyword>
<feature type="region of interest" description="Disordered" evidence="9">
    <location>
        <begin position="130"/>
        <end position="159"/>
    </location>
</feature>
<dbReference type="EMBL" id="KT345727">
    <property type="protein sequence ID" value="ALB00319.1"/>
    <property type="molecule type" value="Genomic_DNA"/>
</dbReference>
<dbReference type="CDD" id="cd00086">
    <property type="entry name" value="homeodomain"/>
    <property type="match status" value="1"/>
</dbReference>
<sequence length="318" mass="33738">MMNSYFEQGGFYGQAAASGADPSYRFPLGLAGMGVPPYANHQPRPQDYDVAAAAAVSASTASVAVSPKASGGLYSPLNDSSSVYKSSSTTSSGSGGGGGGGSAPNDPSVDCKDQANGYVSSLSKELNAWGASAGGTPSGGGHNSSASNGGPVVRPSVCTPDMTRYTPSAVDAAAVSARDRWMNSCSLTSAASQAQPQLQQSANHTFYPWMAIAGGTHLFTGANGLRRRGRQTYTRYQTLELEKEFHTNHYLTRRRRIEMAHQLCLTERQIKIWFQNRRMKLKKEIQAIKELNEQEKQAQAAKAVHGGHPVHLDGPDGH</sequence>
<dbReference type="PROSITE" id="PS50071">
    <property type="entry name" value="HOMEOBOX_2"/>
    <property type="match status" value="1"/>
</dbReference>
<accession>A0A0K2JMW3</accession>
<dbReference type="GO" id="GO:0000978">
    <property type="term" value="F:RNA polymerase II cis-regulatory region sequence-specific DNA binding"/>
    <property type="evidence" value="ECO:0007669"/>
    <property type="project" value="TreeGrafter"/>
</dbReference>
<dbReference type="Gene3D" id="1.10.10.60">
    <property type="entry name" value="Homeodomain-like"/>
    <property type="match status" value="1"/>
</dbReference>
<dbReference type="PRINTS" id="PR00024">
    <property type="entry name" value="HOMEOBOX"/>
</dbReference>
<dbReference type="SMART" id="SM00389">
    <property type="entry name" value="HOX"/>
    <property type="match status" value="1"/>
</dbReference>
<dbReference type="PROSITE" id="PS00027">
    <property type="entry name" value="HOMEOBOX_1"/>
    <property type="match status" value="1"/>
</dbReference>
<proteinExistence type="inferred from homology"/>
<dbReference type="PANTHER" id="PTHR45659">
    <property type="entry name" value="HOMEOBOX PROTEIN HOX"/>
    <property type="match status" value="1"/>
</dbReference>
<comment type="similarity">
    <text evidence="2">Belongs to the Antp homeobox family.</text>
</comment>
<reference evidence="11" key="1">
    <citation type="submission" date="2015-06" db="EMBL/GenBank/DDBJ databases">
        <title>Paracyclopina nana hox gene.</title>
        <authorList>
            <person name="Kim B.-M."/>
            <person name="Lee J.-S."/>
        </authorList>
    </citation>
    <scope>NUCLEOTIDE SEQUENCE</scope>
</reference>
<evidence type="ECO:0000256" key="2">
    <source>
        <dbReference type="ARBA" id="ARBA00009107"/>
    </source>
</evidence>
<name>A0A0K2JMW3_PARNA</name>
<dbReference type="FunFam" id="1.10.10.60:FF:000193">
    <property type="entry name" value="Ultrabithorax, isoform C"/>
    <property type="match status" value="1"/>
</dbReference>
<reference evidence="12" key="2">
    <citation type="submission" date="2015-07" db="EMBL/GenBank/DDBJ databases">
        <title>First identification of a single homeobox (Hox) cluster in the cyclopoid copepod Paracyclopina nana.</title>
        <authorList>
            <person name="Kim B.-M."/>
            <person name="Lee J.-S."/>
        </authorList>
    </citation>
    <scope>NUCLEOTIDE SEQUENCE</scope>
</reference>
<organism evidence="12">
    <name type="scientific">Paracyclopina nana</name>
    <name type="common">Marine copepod</name>
    <dbReference type="NCBI Taxonomy" id="565004"/>
    <lineage>
        <taxon>Eukaryota</taxon>
        <taxon>Metazoa</taxon>
        <taxon>Ecdysozoa</taxon>
        <taxon>Arthropoda</taxon>
        <taxon>Crustacea</taxon>
        <taxon>Multicrustacea</taxon>
        <taxon>Hexanauplia</taxon>
        <taxon>Copepoda</taxon>
        <taxon>Cyclopoida</taxon>
        <taxon>Cyclopettidae</taxon>
        <taxon>Paracyclopina</taxon>
    </lineage>
</organism>
<evidence type="ECO:0000256" key="5">
    <source>
        <dbReference type="ARBA" id="ARBA00023155"/>
    </source>
</evidence>
<evidence type="ECO:0000256" key="1">
    <source>
        <dbReference type="ARBA" id="ARBA00004123"/>
    </source>
</evidence>
<keyword evidence="4 7" id="KW-0238">DNA-binding</keyword>
<dbReference type="SUPFAM" id="SSF46689">
    <property type="entry name" value="Homeodomain-like"/>
    <property type="match status" value="1"/>
</dbReference>
<evidence type="ECO:0000313" key="12">
    <source>
        <dbReference type="EMBL" id="ALB00319.1"/>
    </source>
</evidence>
<comment type="subcellular location">
    <subcellularLocation>
        <location evidence="1 7 8">Nucleus</location>
    </subcellularLocation>
</comment>
<protein>
    <submittedName>
        <fullName evidence="12">Ultrabithorax</fullName>
    </submittedName>
</protein>
<evidence type="ECO:0000256" key="3">
    <source>
        <dbReference type="ARBA" id="ARBA00022473"/>
    </source>
</evidence>
<dbReference type="GO" id="GO:0009952">
    <property type="term" value="P:anterior/posterior pattern specification"/>
    <property type="evidence" value="ECO:0007669"/>
    <property type="project" value="TreeGrafter"/>
</dbReference>
<dbReference type="InterPro" id="IPR001827">
    <property type="entry name" value="Homeobox_Antennapedia_CS"/>
</dbReference>
<dbReference type="AlphaFoldDB" id="A0A0K2JMW3"/>
<dbReference type="PANTHER" id="PTHR45659:SF4">
    <property type="entry name" value="HOMEOBOX PROTEIN ABDOMINAL-A"/>
    <property type="match status" value="1"/>
</dbReference>
<keyword evidence="6 7" id="KW-0539">Nucleus</keyword>
<dbReference type="InterPro" id="IPR050296">
    <property type="entry name" value="Antp_homeobox"/>
</dbReference>
<dbReference type="InterPro" id="IPR009057">
    <property type="entry name" value="Homeodomain-like_sf"/>
</dbReference>
<feature type="compositionally biased region" description="Gly residues" evidence="9">
    <location>
        <begin position="93"/>
        <end position="102"/>
    </location>
</feature>
<evidence type="ECO:0000256" key="4">
    <source>
        <dbReference type="ARBA" id="ARBA00023125"/>
    </source>
</evidence>
<dbReference type="GO" id="GO:0000122">
    <property type="term" value="P:negative regulation of transcription by RNA polymerase II"/>
    <property type="evidence" value="ECO:0007669"/>
    <property type="project" value="TreeGrafter"/>
</dbReference>
<gene>
    <name evidence="12" type="primary">Ubx</name>
</gene>
<dbReference type="Pfam" id="PF00046">
    <property type="entry name" value="Homeodomain"/>
    <property type="match status" value="1"/>
</dbReference>
<dbReference type="InterPro" id="IPR001356">
    <property type="entry name" value="HD"/>
</dbReference>
<feature type="region of interest" description="Disordered" evidence="9">
    <location>
        <begin position="76"/>
        <end position="115"/>
    </location>
</feature>
<feature type="compositionally biased region" description="Gly residues" evidence="9">
    <location>
        <begin position="132"/>
        <end position="142"/>
    </location>
</feature>
<dbReference type="GO" id="GO:0005634">
    <property type="term" value="C:nucleus"/>
    <property type="evidence" value="ECO:0007669"/>
    <property type="project" value="UniProtKB-SubCell"/>
</dbReference>